<feature type="region of interest" description="Disordered" evidence="3">
    <location>
        <begin position="274"/>
        <end position="328"/>
    </location>
</feature>
<sequence>MSSPISRTESPSLDEHKRKREELTKKPEGASTSEIEGEGDVEAVPPKKIKPEVDASETVSRAEVKQIQRNLKTMPLEDSSKSAEESKDMDDVESDVGSPEDGAQDKQMESSSQPTPIKADTPDESQPSPSSDQECEQTNDSNGKAKTTDHTTTTTSGSQPKLGSRFNNTSSASPFANVKAGTNVFGSSSSTLQGTSATSSASPFANVDKNTNVFGGSQPSAFSRGFENTSSVSPFVTMAASTNVFGGESAKDVFGGESTKSVFGQGSSTTTSTFGGSAFGGAGGGSPESTSGSVFGTQSVVGSVPGAKASSNAGTKFSPASQTGTAGNFSTFGAKNTFGGKEGGFGTGSFMSQEGSQEQADFGDLLSQDNHGEDDDAEQPEESERTFGAGVFSNVDQIDVQTGEENEMTIFQTKGKLYADTEKTHSWKERGKGTFKVNVGRRDTKVARLVMRTDGVLRLILNVSIFPEMNVTITGDKYIRFMGVEEGALLPFLLKVKDAATAEEVVQNINRAAERQVKGKGQGDDDEYEGYIYEEADEDDDDDDEGNEYGNDHANNEDMENDEDYEGEEDEDDEDDDDDDDEAIYVDEDDEEDAEDNATISLAELFSGAGK</sequence>
<feature type="compositionally biased region" description="Polar residues" evidence="3">
    <location>
        <begin position="309"/>
        <end position="328"/>
    </location>
</feature>
<evidence type="ECO:0000256" key="1">
    <source>
        <dbReference type="ARBA" id="ARBA00004123"/>
    </source>
</evidence>
<dbReference type="CDD" id="cd13180">
    <property type="entry name" value="RanBD_RanBP3"/>
    <property type="match status" value="1"/>
</dbReference>
<feature type="region of interest" description="Disordered" evidence="3">
    <location>
        <begin position="1"/>
        <end position="228"/>
    </location>
</feature>
<feature type="domain" description="RanBD1" evidence="4">
    <location>
        <begin position="396"/>
        <end position="471"/>
    </location>
</feature>
<evidence type="ECO:0000256" key="3">
    <source>
        <dbReference type="SAM" id="MobiDB-lite"/>
    </source>
</evidence>
<dbReference type="GO" id="GO:0005634">
    <property type="term" value="C:nucleus"/>
    <property type="evidence" value="ECO:0007669"/>
    <property type="project" value="UniProtKB-SubCell"/>
</dbReference>
<dbReference type="AlphaFoldDB" id="A0A9P7Y0V9"/>
<dbReference type="PANTHER" id="PTHR23138">
    <property type="entry name" value="RAN BINDING PROTEIN"/>
    <property type="match status" value="1"/>
</dbReference>
<accession>A0A9P7Y0V9</accession>
<organism evidence="5 6">
    <name type="scientific">Linnemannia hyalina</name>
    <dbReference type="NCBI Taxonomy" id="64524"/>
    <lineage>
        <taxon>Eukaryota</taxon>
        <taxon>Fungi</taxon>
        <taxon>Fungi incertae sedis</taxon>
        <taxon>Mucoromycota</taxon>
        <taxon>Mortierellomycotina</taxon>
        <taxon>Mortierellomycetes</taxon>
        <taxon>Mortierellales</taxon>
        <taxon>Mortierellaceae</taxon>
        <taxon>Linnemannia</taxon>
    </lineage>
</organism>
<feature type="compositionally biased region" description="Basic and acidic residues" evidence="3">
    <location>
        <begin position="13"/>
        <end position="28"/>
    </location>
</feature>
<gene>
    <name evidence="5" type="ORF">KI688_009449</name>
</gene>
<feature type="compositionally biased region" description="Acidic residues" evidence="3">
    <location>
        <begin position="372"/>
        <end position="381"/>
    </location>
</feature>
<dbReference type="Gene3D" id="2.30.29.30">
    <property type="entry name" value="Pleckstrin-homology domain (PH domain)/Phosphotyrosine-binding domain (PTB)"/>
    <property type="match status" value="1"/>
</dbReference>
<evidence type="ECO:0000259" key="4">
    <source>
        <dbReference type="PROSITE" id="PS50196"/>
    </source>
</evidence>
<feature type="compositionally biased region" description="Gly residues" evidence="3">
    <location>
        <begin position="277"/>
        <end position="286"/>
    </location>
</feature>
<dbReference type="Pfam" id="PF00638">
    <property type="entry name" value="Ran_BP1"/>
    <property type="match status" value="1"/>
</dbReference>
<dbReference type="EMBL" id="JAHRHY010000004">
    <property type="protein sequence ID" value="KAG9070117.1"/>
    <property type="molecule type" value="Genomic_DNA"/>
</dbReference>
<feature type="region of interest" description="Disordered" evidence="3">
    <location>
        <begin position="535"/>
        <end position="597"/>
    </location>
</feature>
<dbReference type="InterPro" id="IPR045255">
    <property type="entry name" value="RanBP1-like"/>
</dbReference>
<feature type="compositionally biased region" description="Polar residues" evidence="3">
    <location>
        <begin position="184"/>
        <end position="228"/>
    </location>
</feature>
<dbReference type="InterPro" id="IPR000156">
    <property type="entry name" value="Ran_bind_dom"/>
</dbReference>
<dbReference type="Proteomes" id="UP000707451">
    <property type="component" value="Unassembled WGS sequence"/>
</dbReference>
<comment type="subcellular location">
    <subcellularLocation>
        <location evidence="1">Nucleus</location>
    </subcellularLocation>
</comment>
<proteinExistence type="predicted"/>
<evidence type="ECO:0000313" key="6">
    <source>
        <dbReference type="Proteomes" id="UP000707451"/>
    </source>
</evidence>
<dbReference type="SUPFAM" id="SSF50729">
    <property type="entry name" value="PH domain-like"/>
    <property type="match status" value="1"/>
</dbReference>
<comment type="caution">
    <text evidence="5">The sequence shown here is derived from an EMBL/GenBank/DDBJ whole genome shotgun (WGS) entry which is preliminary data.</text>
</comment>
<feature type="compositionally biased region" description="Acidic residues" evidence="3">
    <location>
        <begin position="535"/>
        <end position="547"/>
    </location>
</feature>
<protein>
    <recommendedName>
        <fullName evidence="4">RanBD1 domain-containing protein</fullName>
    </recommendedName>
</protein>
<dbReference type="PROSITE" id="PS50196">
    <property type="entry name" value="RANBD1"/>
    <property type="match status" value="1"/>
</dbReference>
<keyword evidence="2" id="KW-0539">Nucleus</keyword>
<dbReference type="PANTHER" id="PTHR23138:SF142">
    <property type="entry name" value="RAN-BINDING PROTEIN 3B-RELATED"/>
    <property type="match status" value="1"/>
</dbReference>
<feature type="compositionally biased region" description="Polar residues" evidence="3">
    <location>
        <begin position="156"/>
        <end position="174"/>
    </location>
</feature>
<dbReference type="OrthoDB" id="185618at2759"/>
<feature type="compositionally biased region" description="Acidic residues" evidence="3">
    <location>
        <begin position="557"/>
        <end position="596"/>
    </location>
</feature>
<dbReference type="InterPro" id="IPR011993">
    <property type="entry name" value="PH-like_dom_sf"/>
</dbReference>
<dbReference type="SMART" id="SM00160">
    <property type="entry name" value="RanBD"/>
    <property type="match status" value="1"/>
</dbReference>
<reference evidence="5" key="1">
    <citation type="submission" date="2021-06" db="EMBL/GenBank/DDBJ databases">
        <title>Genome Sequence of Mortierella hyaline Strain SCG-10, a Cold-Adapted, Nitrate-Reducing Fungus Isolated from Soil in Minnesota, USA.</title>
        <authorList>
            <person name="Aldossari N."/>
        </authorList>
    </citation>
    <scope>NUCLEOTIDE SEQUENCE</scope>
    <source>
        <strain evidence="5">SCG-10</strain>
    </source>
</reference>
<feature type="compositionally biased region" description="Polar residues" evidence="3">
    <location>
        <begin position="1"/>
        <end position="11"/>
    </location>
</feature>
<keyword evidence="6" id="KW-1185">Reference proteome</keyword>
<name>A0A9P7Y0V9_9FUNG</name>
<feature type="region of interest" description="Disordered" evidence="3">
    <location>
        <begin position="364"/>
        <end position="389"/>
    </location>
</feature>
<evidence type="ECO:0000313" key="5">
    <source>
        <dbReference type="EMBL" id="KAG9070117.1"/>
    </source>
</evidence>
<evidence type="ECO:0000256" key="2">
    <source>
        <dbReference type="ARBA" id="ARBA00023242"/>
    </source>
</evidence>